<dbReference type="PRINTS" id="PR01590">
    <property type="entry name" value="HTHFIS"/>
</dbReference>
<evidence type="ECO:0000256" key="2">
    <source>
        <dbReference type="ARBA" id="ARBA00022741"/>
    </source>
</evidence>
<keyword evidence="6" id="KW-0238">DNA-binding</keyword>
<evidence type="ECO:0000256" key="5">
    <source>
        <dbReference type="ARBA" id="ARBA00023015"/>
    </source>
</evidence>
<dbReference type="SMART" id="SM00382">
    <property type="entry name" value="AAA"/>
    <property type="match status" value="1"/>
</dbReference>
<dbReference type="Gene3D" id="1.10.10.60">
    <property type="entry name" value="Homeodomain-like"/>
    <property type="match status" value="1"/>
</dbReference>
<dbReference type="Pfam" id="PF02954">
    <property type="entry name" value="HTH_8"/>
    <property type="match status" value="1"/>
</dbReference>
<evidence type="ECO:0000256" key="4">
    <source>
        <dbReference type="ARBA" id="ARBA00023012"/>
    </source>
</evidence>
<dbReference type="FunFam" id="3.40.50.2300:FF:000018">
    <property type="entry name" value="DNA-binding transcriptional regulator NtrC"/>
    <property type="match status" value="1"/>
</dbReference>
<dbReference type="InterPro" id="IPR003593">
    <property type="entry name" value="AAA+_ATPase"/>
</dbReference>
<comment type="caution">
    <text evidence="11">The sequence shown here is derived from an EMBL/GenBank/DDBJ whole genome shotgun (WGS) entry which is preliminary data.</text>
</comment>
<dbReference type="Pfam" id="PF00072">
    <property type="entry name" value="Response_reg"/>
    <property type="match status" value="1"/>
</dbReference>
<dbReference type="PANTHER" id="PTHR32071:SF57">
    <property type="entry name" value="C4-DICARBOXYLATE TRANSPORT TRANSCRIPTIONAL REGULATORY PROTEIN DCTD"/>
    <property type="match status" value="1"/>
</dbReference>
<dbReference type="CDD" id="cd17549">
    <property type="entry name" value="REC_DctD-like"/>
    <property type="match status" value="1"/>
</dbReference>
<dbReference type="RefSeq" id="WP_133559592.1">
    <property type="nucleotide sequence ID" value="NZ_SNZA01000001.1"/>
</dbReference>
<dbReference type="InterPro" id="IPR002197">
    <property type="entry name" value="HTH_Fis"/>
</dbReference>
<keyword evidence="2" id="KW-0547">Nucleotide-binding</keyword>
<evidence type="ECO:0000256" key="6">
    <source>
        <dbReference type="ARBA" id="ARBA00023125"/>
    </source>
</evidence>
<proteinExistence type="predicted"/>
<evidence type="ECO:0000259" key="10">
    <source>
        <dbReference type="PROSITE" id="PS50110"/>
    </source>
</evidence>
<dbReference type="CDD" id="cd00009">
    <property type="entry name" value="AAA"/>
    <property type="match status" value="1"/>
</dbReference>
<gene>
    <name evidence="11" type="ORF">C8D85_0306</name>
</gene>
<dbReference type="AlphaFoldDB" id="A0A4R6XBQ9"/>
<dbReference type="Gene3D" id="3.40.50.300">
    <property type="entry name" value="P-loop containing nucleotide triphosphate hydrolases"/>
    <property type="match status" value="1"/>
</dbReference>
<organism evidence="11 12">
    <name type="scientific">Marinomonas communis</name>
    <dbReference type="NCBI Taxonomy" id="28254"/>
    <lineage>
        <taxon>Bacteria</taxon>
        <taxon>Pseudomonadati</taxon>
        <taxon>Pseudomonadota</taxon>
        <taxon>Gammaproteobacteria</taxon>
        <taxon>Oceanospirillales</taxon>
        <taxon>Oceanospirillaceae</taxon>
        <taxon>Marinomonas</taxon>
    </lineage>
</organism>
<protein>
    <submittedName>
        <fullName evidence="11">Two component Fis family sigma54 specific transcriptional regulator</fullName>
    </submittedName>
</protein>
<keyword evidence="1 8" id="KW-0597">Phosphoprotein</keyword>
<dbReference type="EMBL" id="SNZA01000001">
    <property type="protein sequence ID" value="TDR14954.1"/>
    <property type="molecule type" value="Genomic_DNA"/>
</dbReference>
<dbReference type="PROSITE" id="PS00676">
    <property type="entry name" value="SIGMA54_INTERACT_2"/>
    <property type="match status" value="1"/>
</dbReference>
<reference evidence="11 12" key="1">
    <citation type="submission" date="2019-03" db="EMBL/GenBank/DDBJ databases">
        <title>Genomic Encyclopedia of Type Strains, Phase IV (KMG-IV): sequencing the most valuable type-strain genomes for metagenomic binning, comparative biology and taxonomic classification.</title>
        <authorList>
            <person name="Goeker M."/>
        </authorList>
    </citation>
    <scope>NUCLEOTIDE SEQUENCE [LARGE SCALE GENOMIC DNA]</scope>
    <source>
        <strain evidence="11 12">DSM 5604</strain>
    </source>
</reference>
<feature type="domain" description="Response regulatory" evidence="10">
    <location>
        <begin position="6"/>
        <end position="120"/>
    </location>
</feature>
<dbReference type="InterPro" id="IPR002078">
    <property type="entry name" value="Sigma_54_int"/>
</dbReference>
<dbReference type="Proteomes" id="UP000295729">
    <property type="component" value="Unassembled WGS sequence"/>
</dbReference>
<keyword evidence="3" id="KW-0067">ATP-binding</keyword>
<dbReference type="GO" id="GO:0043565">
    <property type="term" value="F:sequence-specific DNA binding"/>
    <property type="evidence" value="ECO:0007669"/>
    <property type="project" value="InterPro"/>
</dbReference>
<keyword evidence="5" id="KW-0805">Transcription regulation</keyword>
<dbReference type="InterPro" id="IPR027417">
    <property type="entry name" value="P-loop_NTPase"/>
</dbReference>
<dbReference type="PANTHER" id="PTHR32071">
    <property type="entry name" value="TRANSCRIPTIONAL REGULATORY PROTEIN"/>
    <property type="match status" value="1"/>
</dbReference>
<name>A0A4R6XBQ9_9GAMM</name>
<dbReference type="InterPro" id="IPR011006">
    <property type="entry name" value="CheY-like_superfamily"/>
</dbReference>
<dbReference type="InterPro" id="IPR025943">
    <property type="entry name" value="Sigma_54_int_dom_ATP-bd_2"/>
</dbReference>
<keyword evidence="7" id="KW-0804">Transcription</keyword>
<dbReference type="SUPFAM" id="SSF52540">
    <property type="entry name" value="P-loop containing nucleoside triphosphate hydrolases"/>
    <property type="match status" value="1"/>
</dbReference>
<evidence type="ECO:0000259" key="9">
    <source>
        <dbReference type="PROSITE" id="PS50045"/>
    </source>
</evidence>
<dbReference type="Gene3D" id="3.40.50.2300">
    <property type="match status" value="1"/>
</dbReference>
<dbReference type="SMART" id="SM00448">
    <property type="entry name" value="REC"/>
    <property type="match status" value="1"/>
</dbReference>
<dbReference type="PROSITE" id="PS00688">
    <property type="entry name" value="SIGMA54_INTERACT_3"/>
    <property type="match status" value="1"/>
</dbReference>
<dbReference type="GO" id="GO:0006355">
    <property type="term" value="P:regulation of DNA-templated transcription"/>
    <property type="evidence" value="ECO:0007669"/>
    <property type="project" value="InterPro"/>
</dbReference>
<evidence type="ECO:0000256" key="8">
    <source>
        <dbReference type="PROSITE-ProRule" id="PRU00169"/>
    </source>
</evidence>
<evidence type="ECO:0000256" key="7">
    <source>
        <dbReference type="ARBA" id="ARBA00023163"/>
    </source>
</evidence>
<dbReference type="SUPFAM" id="SSF52172">
    <property type="entry name" value="CheY-like"/>
    <property type="match status" value="1"/>
</dbReference>
<dbReference type="Gene3D" id="1.10.8.60">
    <property type="match status" value="1"/>
</dbReference>
<dbReference type="InterPro" id="IPR009057">
    <property type="entry name" value="Homeodomain-like_sf"/>
</dbReference>
<dbReference type="InterPro" id="IPR025944">
    <property type="entry name" value="Sigma_54_int_dom_CS"/>
</dbReference>
<dbReference type="Pfam" id="PF25601">
    <property type="entry name" value="AAA_lid_14"/>
    <property type="match status" value="1"/>
</dbReference>
<feature type="domain" description="Sigma-54 factor interaction" evidence="9">
    <location>
        <begin position="146"/>
        <end position="375"/>
    </location>
</feature>
<evidence type="ECO:0000313" key="11">
    <source>
        <dbReference type="EMBL" id="TDR14954.1"/>
    </source>
</evidence>
<dbReference type="OrthoDB" id="9804019at2"/>
<keyword evidence="4" id="KW-0902">Two-component regulatory system</keyword>
<evidence type="ECO:0000313" key="12">
    <source>
        <dbReference type="Proteomes" id="UP000295729"/>
    </source>
</evidence>
<evidence type="ECO:0000256" key="3">
    <source>
        <dbReference type="ARBA" id="ARBA00022840"/>
    </source>
</evidence>
<sequence length="456" mass="51141">MNQDIKIIIIDDDQSIVEALTEMLELEGFKIQSFFDAEGALASLDTDSPAVILSDVRMPKMNGLALLTRLQKLDCELPVLLMSGHGDIPMAIEAVRDGAYDFLEKPLKPDQLVNQLSRAVEKRLLVLENRSLKQNLEQQSGLNEFIIGDSVAIKNIRRHILALAQANVDTIIYGETGSGKDVVARALHRFSQRSDKRFIAINCGGISESLIESELFGHEAGSFTGANKRHIGKIEAANGGTLFLDEIETMPISVQIKLLRVLQDRTIERVGSTTPIPVSLTVIAASKDDLAQLSEDGRFRKDLFYRLNVASLTIPPLKDRPEDILPLFHHYVRKAAEHFVRPLPEIQPTTLTHLLQHNWPGNVRELKNAADRFVLGISETSLASLQHEDSPTGASYEERMEQYERQILEQGLRATQGQLHEAADLLDLSRKTLYRKMKKHHLDKQVFRSNLEKGQL</sequence>
<dbReference type="GO" id="GO:0005524">
    <property type="term" value="F:ATP binding"/>
    <property type="evidence" value="ECO:0007669"/>
    <property type="project" value="UniProtKB-KW"/>
</dbReference>
<dbReference type="Pfam" id="PF00158">
    <property type="entry name" value="Sigma54_activat"/>
    <property type="match status" value="1"/>
</dbReference>
<evidence type="ECO:0000256" key="1">
    <source>
        <dbReference type="ARBA" id="ARBA00022553"/>
    </source>
</evidence>
<dbReference type="FunFam" id="3.40.50.300:FF:000006">
    <property type="entry name" value="DNA-binding transcriptional regulator NtrC"/>
    <property type="match status" value="1"/>
</dbReference>
<dbReference type="SUPFAM" id="SSF46689">
    <property type="entry name" value="Homeodomain-like"/>
    <property type="match status" value="1"/>
</dbReference>
<feature type="modified residue" description="4-aspartylphosphate" evidence="8">
    <location>
        <position position="55"/>
    </location>
</feature>
<dbReference type="PROSITE" id="PS50110">
    <property type="entry name" value="RESPONSE_REGULATORY"/>
    <property type="match status" value="1"/>
</dbReference>
<dbReference type="GO" id="GO:0000160">
    <property type="term" value="P:phosphorelay signal transduction system"/>
    <property type="evidence" value="ECO:0007669"/>
    <property type="project" value="UniProtKB-KW"/>
</dbReference>
<accession>A0A4R6XBQ9</accession>
<dbReference type="InterPro" id="IPR001789">
    <property type="entry name" value="Sig_transdc_resp-reg_receiver"/>
</dbReference>
<keyword evidence="12" id="KW-1185">Reference proteome</keyword>
<dbReference type="InterPro" id="IPR058031">
    <property type="entry name" value="AAA_lid_NorR"/>
</dbReference>
<dbReference type="PROSITE" id="PS50045">
    <property type="entry name" value="SIGMA54_INTERACT_4"/>
    <property type="match status" value="1"/>
</dbReference>